<dbReference type="PANTHER" id="PTHR11054:SF0">
    <property type="entry name" value="6-PHOSPHOGLUCONOLACTONASE"/>
    <property type="match status" value="1"/>
</dbReference>
<dbReference type="EC" id="3.1.1.31" evidence="4 6"/>
<dbReference type="GO" id="GO:0005975">
    <property type="term" value="P:carbohydrate metabolic process"/>
    <property type="evidence" value="ECO:0007669"/>
    <property type="project" value="UniProtKB-UniRule"/>
</dbReference>
<dbReference type="GeneID" id="28935897"/>
<evidence type="ECO:0000256" key="2">
    <source>
        <dbReference type="ARBA" id="ARBA00004961"/>
    </source>
</evidence>
<dbReference type="RefSeq" id="XP_018226886.1">
    <property type="nucleotide sequence ID" value="XM_018369695.1"/>
</dbReference>
<dbReference type="InterPro" id="IPR037171">
    <property type="entry name" value="NagB/RpiA_transferase-like"/>
</dbReference>
<dbReference type="SUPFAM" id="SSF100950">
    <property type="entry name" value="NagB/RpiA/CoA transferase-like"/>
    <property type="match status" value="1"/>
</dbReference>
<reference evidence="9" key="1">
    <citation type="journal article" date="2016" name="Nat. Commun.">
        <title>Genome analysis of three Pneumocystis species reveals adaptation mechanisms to life exclusively in mammalian hosts.</title>
        <authorList>
            <person name="Ma L."/>
            <person name="Chen Z."/>
            <person name="Huang D.W."/>
            <person name="Kutty G."/>
            <person name="Ishihara M."/>
            <person name="Wang H."/>
            <person name="Abouelleil A."/>
            <person name="Bishop L."/>
            <person name="Davey E."/>
            <person name="Deng R."/>
            <person name="Deng X."/>
            <person name="Fan L."/>
            <person name="Fantoni G."/>
            <person name="Fitzgerald M."/>
            <person name="Gogineni E."/>
            <person name="Goldberg J.M."/>
            <person name="Handley G."/>
            <person name="Hu X."/>
            <person name="Huber C."/>
            <person name="Jiao X."/>
            <person name="Jones K."/>
            <person name="Levin J.Z."/>
            <person name="Liu Y."/>
            <person name="Macdonald P."/>
            <person name="Melnikov A."/>
            <person name="Raley C."/>
            <person name="Sassi M."/>
            <person name="Sherman B.T."/>
            <person name="Song X."/>
            <person name="Sykes S."/>
            <person name="Tran B."/>
            <person name="Walsh L."/>
            <person name="Xia Y."/>
            <person name="Yang J."/>
            <person name="Young S."/>
            <person name="Zeng Q."/>
            <person name="Zheng X."/>
            <person name="Stephens R."/>
            <person name="Nusbaum C."/>
            <person name="Birren B.W."/>
            <person name="Azadi P."/>
            <person name="Lempicki R.A."/>
            <person name="Cuomo C.A."/>
            <person name="Kovacs J.A."/>
        </authorList>
    </citation>
    <scope>NUCLEOTIDE SEQUENCE [LARGE SCALE GENOMIC DNA]</scope>
    <source>
        <strain evidence="9">B80</strain>
    </source>
</reference>
<feature type="domain" description="Glucosamine/galactosamine-6-phosphate isomerase" evidence="7">
    <location>
        <begin position="9"/>
        <end position="226"/>
    </location>
</feature>
<comment type="function">
    <text evidence="6">Hydrolysis of 6-phosphogluconolactone to 6-phosphogluconate.</text>
</comment>
<dbReference type="Proteomes" id="UP000054454">
    <property type="component" value="Unassembled WGS sequence"/>
</dbReference>
<protein>
    <recommendedName>
        <fullName evidence="4 6">6-phosphogluconolactonase</fullName>
        <shortName evidence="6">6PGL</shortName>
        <ecNumber evidence="4 6">3.1.1.31</ecNumber>
    </recommendedName>
</protein>
<dbReference type="InterPro" id="IPR006148">
    <property type="entry name" value="Glc/Gal-6P_isomerase"/>
</dbReference>
<dbReference type="InterPro" id="IPR005900">
    <property type="entry name" value="6-phosphogluconolactonase_DevB"/>
</dbReference>
<keyword evidence="9" id="KW-1185">Reference proteome</keyword>
<evidence type="ECO:0000256" key="1">
    <source>
        <dbReference type="ARBA" id="ARBA00000832"/>
    </source>
</evidence>
<evidence type="ECO:0000313" key="8">
    <source>
        <dbReference type="EMBL" id="KTW29899.1"/>
    </source>
</evidence>
<keyword evidence="5 6" id="KW-0378">Hydrolase</keyword>
<comment type="similarity">
    <text evidence="3 6">Belongs to the glucosamine/galactosamine-6-phosphate isomerase family. 6-phosphogluconolactonase subfamily.</text>
</comment>
<name>A0A0W4ZNF0_PNEC8</name>
<proteinExistence type="inferred from homology"/>
<evidence type="ECO:0000256" key="4">
    <source>
        <dbReference type="ARBA" id="ARBA00013198"/>
    </source>
</evidence>
<dbReference type="CDD" id="cd01400">
    <property type="entry name" value="6PGL"/>
    <property type="match status" value="1"/>
</dbReference>
<evidence type="ECO:0000313" key="9">
    <source>
        <dbReference type="Proteomes" id="UP000054454"/>
    </source>
</evidence>
<dbReference type="NCBIfam" id="TIGR01198">
    <property type="entry name" value="pgl"/>
    <property type="match status" value="1"/>
</dbReference>
<evidence type="ECO:0000259" key="7">
    <source>
        <dbReference type="Pfam" id="PF01182"/>
    </source>
</evidence>
<dbReference type="EMBL" id="LFVZ01000004">
    <property type="protein sequence ID" value="KTW29899.1"/>
    <property type="molecule type" value="Genomic_DNA"/>
</dbReference>
<sequence length="252" mass="29157">MATLYSFQTKDDLRNALYQYIKKAYDESIIKHSKFNVAISGGSLPKILGENIENLKDIDWNKWEIFFADERVVPLYSQDSNYKLCYDEFFMKLPIPIENIHSIDISLLNDPEKLSKAYESVLMKKFSIKNTKKFPEFDLLLLGCGEDGHTCSLFPNHKSLQENTSWVISITNSPKPPSIRITLSLPVIINAQRIVFIALGEKKREIMKRIWNDIEELPCSLINIKANCKVLWFSDISATELVDEKIKKQFKL</sequence>
<comment type="pathway">
    <text evidence="2 6">Carbohydrate degradation; pentose phosphate pathway; D-ribulose 5-phosphate from D-glucose 6-phosphate (oxidative stage): step 2/3.</text>
</comment>
<dbReference type="OrthoDB" id="432544at2759"/>
<dbReference type="GO" id="GO:0017057">
    <property type="term" value="F:6-phosphogluconolactonase activity"/>
    <property type="evidence" value="ECO:0007669"/>
    <property type="project" value="UniProtKB-UniRule"/>
</dbReference>
<evidence type="ECO:0000256" key="3">
    <source>
        <dbReference type="ARBA" id="ARBA00010662"/>
    </source>
</evidence>
<accession>A0A0W4ZNF0</accession>
<dbReference type="GO" id="GO:0006098">
    <property type="term" value="P:pentose-phosphate shunt"/>
    <property type="evidence" value="ECO:0007669"/>
    <property type="project" value="UniProtKB-UniPathway"/>
</dbReference>
<dbReference type="FunFam" id="3.40.50.1360:FF:000005">
    <property type="entry name" value="6-phosphogluconolactonase"/>
    <property type="match status" value="1"/>
</dbReference>
<dbReference type="InterPro" id="IPR039104">
    <property type="entry name" value="6PGL"/>
</dbReference>
<dbReference type="VEuPathDB" id="FungiDB:T552_01103"/>
<dbReference type="Pfam" id="PF01182">
    <property type="entry name" value="Glucosamine_iso"/>
    <property type="match status" value="1"/>
</dbReference>
<dbReference type="AlphaFoldDB" id="A0A0W4ZNF0"/>
<dbReference type="UniPathway" id="UPA00115">
    <property type="reaction ID" value="UER00409"/>
</dbReference>
<dbReference type="Gene3D" id="3.40.50.1360">
    <property type="match status" value="1"/>
</dbReference>
<evidence type="ECO:0000256" key="6">
    <source>
        <dbReference type="RuleBase" id="RU365095"/>
    </source>
</evidence>
<comment type="caution">
    <text evidence="8">The sequence shown here is derived from an EMBL/GenBank/DDBJ whole genome shotgun (WGS) entry which is preliminary data.</text>
</comment>
<dbReference type="PANTHER" id="PTHR11054">
    <property type="entry name" value="6-PHOSPHOGLUCONOLACTONASE"/>
    <property type="match status" value="1"/>
</dbReference>
<evidence type="ECO:0000256" key="5">
    <source>
        <dbReference type="ARBA" id="ARBA00022801"/>
    </source>
</evidence>
<gene>
    <name evidence="8" type="ORF">T552_01103</name>
</gene>
<comment type="catalytic activity">
    <reaction evidence="1 6">
        <text>6-phospho-D-glucono-1,5-lactone + H2O = 6-phospho-D-gluconate + H(+)</text>
        <dbReference type="Rhea" id="RHEA:12556"/>
        <dbReference type="ChEBI" id="CHEBI:15377"/>
        <dbReference type="ChEBI" id="CHEBI:15378"/>
        <dbReference type="ChEBI" id="CHEBI:57955"/>
        <dbReference type="ChEBI" id="CHEBI:58759"/>
        <dbReference type="EC" id="3.1.1.31"/>
    </reaction>
</comment>
<organism evidence="8 9">
    <name type="scientific">Pneumocystis carinii (strain B80)</name>
    <name type="common">Rat pneumocystis pneumonia agent</name>
    <name type="synonym">Pneumocystis carinii f. sp. carinii</name>
    <dbReference type="NCBI Taxonomy" id="1408658"/>
    <lineage>
        <taxon>Eukaryota</taxon>
        <taxon>Fungi</taxon>
        <taxon>Dikarya</taxon>
        <taxon>Ascomycota</taxon>
        <taxon>Taphrinomycotina</taxon>
        <taxon>Pneumocystomycetes</taxon>
        <taxon>Pneumocystaceae</taxon>
        <taxon>Pneumocystis</taxon>
    </lineage>
</organism>